<dbReference type="RefSeq" id="WP_205723513.1">
    <property type="nucleotide sequence ID" value="NZ_CP070608.1"/>
</dbReference>
<protein>
    <submittedName>
        <fullName evidence="2">Uncharacterized protein</fullName>
    </submittedName>
</protein>
<organism evidence="2 3">
    <name type="scientific">Fulvivirga lutea</name>
    <dbReference type="NCBI Taxonomy" id="2810512"/>
    <lineage>
        <taxon>Bacteria</taxon>
        <taxon>Pseudomonadati</taxon>
        <taxon>Bacteroidota</taxon>
        <taxon>Cytophagia</taxon>
        <taxon>Cytophagales</taxon>
        <taxon>Fulvivirgaceae</taxon>
        <taxon>Fulvivirga</taxon>
    </lineage>
</organism>
<feature type="transmembrane region" description="Helical" evidence="1">
    <location>
        <begin position="71"/>
        <end position="89"/>
    </location>
</feature>
<proteinExistence type="predicted"/>
<dbReference type="KEGG" id="fuv:JR347_07915"/>
<evidence type="ECO:0000313" key="2">
    <source>
        <dbReference type="EMBL" id="QSE99000.1"/>
    </source>
</evidence>
<sequence length="186" mass="22196">MEVYQVKERRELLFFKWLKLIAFWLAAWWGIWGLLFIVAYTKTRRTGFSGINEENNRQFIADHWDVITTTIPWLAVAVVAYYVISTAWFDKIDRFEFDDEKEELRMFCYGYFTHLPGNVFIPYRNLSSELYTDSNFVYGDFIVLKIKRSSHTEARITGSSSHWQKLPNTIHRVHEKIESITLHNIL</sequence>
<dbReference type="Proteomes" id="UP000662783">
    <property type="component" value="Chromosome"/>
</dbReference>
<dbReference type="AlphaFoldDB" id="A0A974WIV8"/>
<reference evidence="2" key="1">
    <citation type="submission" date="2021-02" db="EMBL/GenBank/DDBJ databases">
        <title>Fulvivirga sp. S481 isolated from sea water.</title>
        <authorList>
            <person name="Bae S.S."/>
            <person name="Baek K."/>
        </authorList>
    </citation>
    <scope>NUCLEOTIDE SEQUENCE</scope>
    <source>
        <strain evidence="2">S481</strain>
    </source>
</reference>
<name>A0A974WIV8_9BACT</name>
<evidence type="ECO:0000313" key="3">
    <source>
        <dbReference type="Proteomes" id="UP000662783"/>
    </source>
</evidence>
<feature type="transmembrane region" description="Helical" evidence="1">
    <location>
        <begin position="21"/>
        <end position="40"/>
    </location>
</feature>
<keyword evidence="1" id="KW-0472">Membrane</keyword>
<evidence type="ECO:0000256" key="1">
    <source>
        <dbReference type="SAM" id="Phobius"/>
    </source>
</evidence>
<gene>
    <name evidence="2" type="ORF">JR347_07915</name>
</gene>
<keyword evidence="3" id="KW-1185">Reference proteome</keyword>
<keyword evidence="1" id="KW-0812">Transmembrane</keyword>
<dbReference type="EMBL" id="CP070608">
    <property type="protein sequence ID" value="QSE99000.1"/>
    <property type="molecule type" value="Genomic_DNA"/>
</dbReference>
<accession>A0A974WIV8</accession>
<keyword evidence="1" id="KW-1133">Transmembrane helix</keyword>